<dbReference type="EMBL" id="CP041036">
    <property type="protein sequence ID" value="QDE30947.1"/>
    <property type="molecule type" value="Genomic_DNA"/>
</dbReference>
<feature type="signal peptide" evidence="1">
    <location>
        <begin position="1"/>
        <end position="19"/>
    </location>
</feature>
<evidence type="ECO:0008006" key="4">
    <source>
        <dbReference type="Google" id="ProtNLM"/>
    </source>
</evidence>
<dbReference type="AlphaFoldDB" id="A0A4Y5YE77"/>
<evidence type="ECO:0000313" key="2">
    <source>
        <dbReference type="EMBL" id="QDE30947.1"/>
    </source>
</evidence>
<keyword evidence="3" id="KW-1185">Reference proteome</keyword>
<feature type="chain" id="PRO_5021402867" description="Lipoprotein" evidence="1">
    <location>
        <begin position="20"/>
        <end position="189"/>
    </location>
</feature>
<dbReference type="PROSITE" id="PS51257">
    <property type="entry name" value="PROKAR_LIPOPROTEIN"/>
    <property type="match status" value="1"/>
</dbReference>
<proteinExistence type="predicted"/>
<keyword evidence="1" id="KW-0732">Signal</keyword>
<name>A0A4Y5YE77_9GAMM</name>
<evidence type="ECO:0000313" key="3">
    <source>
        <dbReference type="Proteomes" id="UP000319809"/>
    </source>
</evidence>
<accession>A0A4Y5YE77</accession>
<dbReference type="RefSeq" id="WP_140233971.1">
    <property type="nucleotide sequence ID" value="NZ_CP041036.1"/>
</dbReference>
<protein>
    <recommendedName>
        <fullName evidence="4">Lipoprotein</fullName>
    </recommendedName>
</protein>
<dbReference type="Proteomes" id="UP000319809">
    <property type="component" value="Chromosome"/>
</dbReference>
<sequence>MKKIYLVLLIFAIAGCASKSNKTYMGHDVISMPFNIAGGNVVHLPVTDAGVIPAEDNGFMMKVAGFSVAESKAHKREAELVWNFAFSSTNTEKVQSIIIEELAPTKVIKQLLKVENPKIVDGLWISNLEPINANKENTPWIFKNKASIYVFKITINLKSGEQTTLTQAAWFSKPVLATYAKQISLIENG</sequence>
<dbReference type="KEGG" id="spol:FH971_08190"/>
<reference evidence="2 3" key="1">
    <citation type="submission" date="2019-06" db="EMBL/GenBank/DDBJ databases">
        <title>The genome of Shewanella sp. SM1901.</title>
        <authorList>
            <person name="Cha Q."/>
        </authorList>
    </citation>
    <scope>NUCLEOTIDE SEQUENCE [LARGE SCALE GENOMIC DNA]</scope>
    <source>
        <strain evidence="2 3">SM1901</strain>
    </source>
</reference>
<gene>
    <name evidence="2" type="ORF">FH971_08190</name>
</gene>
<organism evidence="2 3">
    <name type="scientific">Shewanella polaris</name>
    <dbReference type="NCBI Taxonomy" id="2588449"/>
    <lineage>
        <taxon>Bacteria</taxon>
        <taxon>Pseudomonadati</taxon>
        <taxon>Pseudomonadota</taxon>
        <taxon>Gammaproteobacteria</taxon>
        <taxon>Alteromonadales</taxon>
        <taxon>Shewanellaceae</taxon>
        <taxon>Shewanella</taxon>
    </lineage>
</organism>
<evidence type="ECO:0000256" key="1">
    <source>
        <dbReference type="SAM" id="SignalP"/>
    </source>
</evidence>